<dbReference type="PANTHER" id="PTHR32347">
    <property type="entry name" value="EFFLUX SYSTEM COMPONENT YKNX-RELATED"/>
    <property type="match status" value="1"/>
</dbReference>
<dbReference type="InterPro" id="IPR036366">
    <property type="entry name" value="PGBDSf"/>
</dbReference>
<organism evidence="5 6">
    <name type="scientific">Pseudokineococcus marinus</name>
    <dbReference type="NCBI Taxonomy" id="351215"/>
    <lineage>
        <taxon>Bacteria</taxon>
        <taxon>Bacillati</taxon>
        <taxon>Actinomycetota</taxon>
        <taxon>Actinomycetes</taxon>
        <taxon>Kineosporiales</taxon>
        <taxon>Kineosporiaceae</taxon>
        <taxon>Pseudokineococcus</taxon>
    </lineage>
</organism>
<comment type="subcellular location">
    <subcellularLocation>
        <location evidence="1">Cell envelope</location>
    </subcellularLocation>
</comment>
<evidence type="ECO:0000256" key="4">
    <source>
        <dbReference type="SAM" id="MobiDB-lite"/>
    </source>
</evidence>
<comment type="caution">
    <text evidence="5">The sequence shown here is derived from an EMBL/GenBank/DDBJ whole genome shotgun (WGS) entry which is preliminary data.</text>
</comment>
<dbReference type="Proteomes" id="UP000555552">
    <property type="component" value="Unassembled WGS sequence"/>
</dbReference>
<name>A0A849BKH6_9ACTN</name>
<evidence type="ECO:0000256" key="3">
    <source>
        <dbReference type="SAM" id="Coils"/>
    </source>
</evidence>
<accession>A0A849BKH6</accession>
<keyword evidence="6" id="KW-1185">Reference proteome</keyword>
<evidence type="ECO:0008006" key="7">
    <source>
        <dbReference type="Google" id="ProtNLM"/>
    </source>
</evidence>
<feature type="region of interest" description="Disordered" evidence="4">
    <location>
        <begin position="383"/>
        <end position="419"/>
    </location>
</feature>
<dbReference type="Gene3D" id="2.40.420.20">
    <property type="match status" value="1"/>
</dbReference>
<evidence type="ECO:0000313" key="6">
    <source>
        <dbReference type="Proteomes" id="UP000555552"/>
    </source>
</evidence>
<reference evidence="5 6" key="1">
    <citation type="submission" date="2020-05" db="EMBL/GenBank/DDBJ databases">
        <title>MicrobeNet Type strains.</title>
        <authorList>
            <person name="Nicholson A.C."/>
        </authorList>
    </citation>
    <scope>NUCLEOTIDE SEQUENCE [LARGE SCALE GENOMIC DNA]</scope>
    <source>
        <strain evidence="5 6">JCM 14547</strain>
    </source>
</reference>
<feature type="coiled-coil region" evidence="3">
    <location>
        <begin position="186"/>
        <end position="220"/>
    </location>
</feature>
<evidence type="ECO:0000256" key="2">
    <source>
        <dbReference type="ARBA" id="ARBA00023054"/>
    </source>
</evidence>
<evidence type="ECO:0000256" key="1">
    <source>
        <dbReference type="ARBA" id="ARBA00004196"/>
    </source>
</evidence>
<sequence>MSERSRAGRGGRTVAVVGVTAALALGAGLLAGRAVTSPAEAAAEAEPPAAGPITVPVERRVISDDVVLRGDVRYDDPAPVTVETGDRGEAGPAVVTGAVPEVGATLEAGAVLLEVTGRPVLVLPGELPVYRSLRAGSSGPDVVQLEEALTALGIDVGEPGDTYDSGTAAGVRALFDRAGYASPSAGEEVEALVEDAEAALEQAEADLAAASAALQEARSGPAESTRVEADNGVREAERQLAASREGGDALAVAAAADALELARAQRREALAVPEPVAEQQAVAAAEAARDGAQEALLQARDEALTGLPAGEVVYLPSLPRRVDEVSVRRGGLVDGAVVQVSGATLEVSATASTSDAALLAPGMPAVLAGPDGEEVPVEVSAVTDEEGGGSAGDGGAEGEGGDGSGGEGSGGGGSGEPRTARSTVVFAVGALTDEQLTALQGQNVRVTVPVSSTGGEVLAVPLAALTAGPGGESRVEVAGDDGATELVVVETGLAADGYAEVSGPGLDEGDLVVVGR</sequence>
<feature type="compositionally biased region" description="Gly residues" evidence="4">
    <location>
        <begin position="388"/>
        <end position="415"/>
    </location>
</feature>
<dbReference type="Gene3D" id="1.10.101.10">
    <property type="entry name" value="PGBD-like superfamily/PGBD"/>
    <property type="match status" value="1"/>
</dbReference>
<proteinExistence type="predicted"/>
<protein>
    <recommendedName>
        <fullName evidence="7">Peptidoglycan binding domain-containing protein</fullName>
    </recommendedName>
</protein>
<dbReference type="InterPro" id="IPR036365">
    <property type="entry name" value="PGBD-like_sf"/>
</dbReference>
<gene>
    <name evidence="5" type="ORF">HLB09_08405</name>
</gene>
<dbReference type="PANTHER" id="PTHR32347:SF23">
    <property type="entry name" value="BLL5650 PROTEIN"/>
    <property type="match status" value="1"/>
</dbReference>
<keyword evidence="2 3" id="KW-0175">Coiled coil</keyword>
<dbReference type="GO" id="GO:0030313">
    <property type="term" value="C:cell envelope"/>
    <property type="evidence" value="ECO:0007669"/>
    <property type="project" value="UniProtKB-SubCell"/>
</dbReference>
<dbReference type="EMBL" id="JABEMA010000099">
    <property type="protein sequence ID" value="NNH23111.1"/>
    <property type="molecule type" value="Genomic_DNA"/>
</dbReference>
<dbReference type="SUPFAM" id="SSF47090">
    <property type="entry name" value="PGBD-like"/>
    <property type="match status" value="1"/>
</dbReference>
<dbReference type="AlphaFoldDB" id="A0A849BKH6"/>
<evidence type="ECO:0000313" key="5">
    <source>
        <dbReference type="EMBL" id="NNH23111.1"/>
    </source>
</evidence>
<dbReference type="InterPro" id="IPR050465">
    <property type="entry name" value="UPF0194_transport"/>
</dbReference>
<dbReference type="RefSeq" id="WP_171202940.1">
    <property type="nucleotide sequence ID" value="NZ_BAAANP010000002.1"/>
</dbReference>